<keyword evidence="1" id="KW-0732">Signal</keyword>
<feature type="signal peptide" evidence="1">
    <location>
        <begin position="1"/>
        <end position="22"/>
    </location>
</feature>
<evidence type="ECO:0000256" key="1">
    <source>
        <dbReference type="SAM" id="SignalP"/>
    </source>
</evidence>
<evidence type="ECO:0000313" key="3">
    <source>
        <dbReference type="Proteomes" id="UP000593565"/>
    </source>
</evidence>
<evidence type="ECO:0000313" key="2">
    <source>
        <dbReference type="EMBL" id="KAF4084607.1"/>
    </source>
</evidence>
<dbReference type="EMBL" id="JAAGNN010000009">
    <property type="protein sequence ID" value="KAF4084607.1"/>
    <property type="molecule type" value="Genomic_DNA"/>
</dbReference>
<proteinExistence type="predicted"/>
<dbReference type="Proteomes" id="UP000593565">
    <property type="component" value="Unassembled WGS sequence"/>
</dbReference>
<protein>
    <recommendedName>
        <fullName evidence="4">Secreted protein</fullName>
    </recommendedName>
</protein>
<name>A0A7J6AR61_AMEME</name>
<accession>A0A7J6AR61</accession>
<reference evidence="2 3" key="1">
    <citation type="submission" date="2020-02" db="EMBL/GenBank/DDBJ databases">
        <title>A chromosome-scale genome assembly of the black bullhead catfish (Ameiurus melas).</title>
        <authorList>
            <person name="Wen M."/>
            <person name="Zham M."/>
            <person name="Cabau C."/>
            <person name="Klopp C."/>
            <person name="Donnadieu C."/>
            <person name="Roques C."/>
            <person name="Bouchez O."/>
            <person name="Lampietro C."/>
            <person name="Jouanno E."/>
            <person name="Herpin A."/>
            <person name="Louis A."/>
            <person name="Berthelot C."/>
            <person name="Parey E."/>
            <person name="Roest-Crollius H."/>
            <person name="Braasch I."/>
            <person name="Postlethwait J."/>
            <person name="Robinson-Rechavi M."/>
            <person name="Echchiki A."/>
            <person name="Begum T."/>
            <person name="Montfort J."/>
            <person name="Schartl M."/>
            <person name="Bobe J."/>
            <person name="Guiguen Y."/>
        </authorList>
    </citation>
    <scope>NUCLEOTIDE SEQUENCE [LARGE SCALE GENOMIC DNA]</scope>
    <source>
        <strain evidence="2">M_S1</strain>
        <tissue evidence="2">Blood</tissue>
    </source>
</reference>
<gene>
    <name evidence="2" type="ORF">AMELA_G00108160</name>
</gene>
<dbReference type="AlphaFoldDB" id="A0A7J6AR61"/>
<comment type="caution">
    <text evidence="2">The sequence shown here is derived from an EMBL/GenBank/DDBJ whole genome shotgun (WGS) entry which is preliminary data.</text>
</comment>
<sequence length="70" mass="7778">MMCVSSLSVFAIFFAVISHSFGSPVAHEHGREAGFLLARSVEPEPDSHECWRCDLGCWEKERSAEGYSIS</sequence>
<feature type="chain" id="PRO_5029779161" description="Secreted protein" evidence="1">
    <location>
        <begin position="23"/>
        <end position="70"/>
    </location>
</feature>
<evidence type="ECO:0008006" key="4">
    <source>
        <dbReference type="Google" id="ProtNLM"/>
    </source>
</evidence>
<keyword evidence="3" id="KW-1185">Reference proteome</keyword>
<organism evidence="2 3">
    <name type="scientific">Ameiurus melas</name>
    <name type="common">Black bullhead</name>
    <name type="synonym">Silurus melas</name>
    <dbReference type="NCBI Taxonomy" id="219545"/>
    <lineage>
        <taxon>Eukaryota</taxon>
        <taxon>Metazoa</taxon>
        <taxon>Chordata</taxon>
        <taxon>Craniata</taxon>
        <taxon>Vertebrata</taxon>
        <taxon>Euteleostomi</taxon>
        <taxon>Actinopterygii</taxon>
        <taxon>Neopterygii</taxon>
        <taxon>Teleostei</taxon>
        <taxon>Ostariophysi</taxon>
        <taxon>Siluriformes</taxon>
        <taxon>Ictaluridae</taxon>
        <taxon>Ameiurus</taxon>
    </lineage>
</organism>